<organism evidence="2 3">
    <name type="scientific">Mollisia scopiformis</name>
    <name type="common">Conifer needle endophyte fungus</name>
    <name type="synonym">Phialocephala scopiformis</name>
    <dbReference type="NCBI Taxonomy" id="149040"/>
    <lineage>
        <taxon>Eukaryota</taxon>
        <taxon>Fungi</taxon>
        <taxon>Dikarya</taxon>
        <taxon>Ascomycota</taxon>
        <taxon>Pezizomycotina</taxon>
        <taxon>Leotiomycetes</taxon>
        <taxon>Helotiales</taxon>
        <taxon>Mollisiaceae</taxon>
        <taxon>Mollisia</taxon>
    </lineage>
</organism>
<evidence type="ECO:0000313" key="3">
    <source>
        <dbReference type="Proteomes" id="UP000070700"/>
    </source>
</evidence>
<dbReference type="GeneID" id="28828387"/>
<proteinExistence type="predicted"/>
<dbReference type="InterPro" id="IPR029498">
    <property type="entry name" value="HeLo_dom"/>
</dbReference>
<evidence type="ECO:0000259" key="1">
    <source>
        <dbReference type="Pfam" id="PF14479"/>
    </source>
</evidence>
<reference evidence="2 3" key="1">
    <citation type="submission" date="2015-10" db="EMBL/GenBank/DDBJ databases">
        <title>Full genome of DAOMC 229536 Phialocephala scopiformis, a fungal endophyte of spruce producing the potent anti-insectan compound rugulosin.</title>
        <authorList>
            <consortium name="DOE Joint Genome Institute"/>
            <person name="Walker A.K."/>
            <person name="Frasz S.L."/>
            <person name="Seifert K.A."/>
            <person name="Miller J.D."/>
            <person name="Mondo S.J."/>
            <person name="Labutti K."/>
            <person name="Lipzen A."/>
            <person name="Dockter R."/>
            <person name="Kennedy M."/>
            <person name="Grigoriev I.V."/>
            <person name="Spatafora J.W."/>
        </authorList>
    </citation>
    <scope>NUCLEOTIDE SEQUENCE [LARGE SCALE GENOMIC DNA]</scope>
    <source>
        <strain evidence="2 3">CBS 120377</strain>
    </source>
</reference>
<dbReference type="PANTHER" id="PTHR37542">
    <property type="entry name" value="HELO DOMAIN-CONTAINING PROTEIN-RELATED"/>
    <property type="match status" value="1"/>
</dbReference>
<gene>
    <name evidence="2" type="ORF">LY89DRAFT_721633</name>
</gene>
<accession>A0A194WXQ5</accession>
<evidence type="ECO:0000313" key="2">
    <source>
        <dbReference type="EMBL" id="KUJ12761.1"/>
    </source>
</evidence>
<dbReference type="PANTHER" id="PTHR37542:SF3">
    <property type="entry name" value="PRION-INHIBITION AND PROPAGATION HELO DOMAIN-CONTAINING PROTEIN"/>
    <property type="match status" value="1"/>
</dbReference>
<dbReference type="Pfam" id="PF14479">
    <property type="entry name" value="HeLo"/>
    <property type="match status" value="1"/>
</dbReference>
<dbReference type="InterPro" id="IPR038305">
    <property type="entry name" value="HeLo_sf"/>
</dbReference>
<keyword evidence="3" id="KW-1185">Reference proteome</keyword>
<dbReference type="KEGG" id="psco:LY89DRAFT_721633"/>
<feature type="domain" description="Prion-inhibition and propagation HeLo" evidence="1">
    <location>
        <begin position="8"/>
        <end position="204"/>
    </location>
</feature>
<dbReference type="AlphaFoldDB" id="A0A194WXQ5"/>
<dbReference type="InParanoid" id="A0A194WXQ5"/>
<protein>
    <recommendedName>
        <fullName evidence="1">Prion-inhibition and propagation HeLo domain-containing protein</fullName>
    </recommendedName>
</protein>
<sequence length="299" mass="33784">MDPITFSLAVAGIPAIFKSCVDCFQYIHLSKSFGQHFGFCLAELEAVDVEFTRWGEAMGLLDEPFDPNTLFQEGSWKEEDIKKAKKWLALILDTFEDAKRMSDRFKASNEDDEPELVEVPDQKTELEKAQQPVKKLVFSLRKLTKKRQRVESLGRKIQWALYKKDDFDGLIKEVSGLVEKLVKLFPAFHQKQVQLCEQEVKDIEPESIPTLIKVLDGRDELLNRALAKKTLVNGHKLRGAVITKEGKIVIGDDFENVFDTLAPGADVSDVKVDDKGSLSIGHKYKISTEVAMAKLKLGQ</sequence>
<dbReference type="OrthoDB" id="20872at2759"/>
<name>A0A194WXQ5_MOLSC</name>
<dbReference type="Proteomes" id="UP000070700">
    <property type="component" value="Unassembled WGS sequence"/>
</dbReference>
<dbReference type="RefSeq" id="XP_018067116.1">
    <property type="nucleotide sequence ID" value="XM_018218661.1"/>
</dbReference>
<dbReference type="Gene3D" id="1.20.120.1020">
    <property type="entry name" value="Prion-inhibition and propagation, HeLo domain"/>
    <property type="match status" value="1"/>
</dbReference>
<dbReference type="EMBL" id="KQ947423">
    <property type="protein sequence ID" value="KUJ12761.1"/>
    <property type="molecule type" value="Genomic_DNA"/>
</dbReference>